<dbReference type="GO" id="GO:0016020">
    <property type="term" value="C:membrane"/>
    <property type="evidence" value="ECO:0007669"/>
    <property type="project" value="UniProtKB-SubCell"/>
</dbReference>
<feature type="transmembrane region" description="Helical" evidence="4">
    <location>
        <begin position="36"/>
        <end position="63"/>
    </location>
</feature>
<feature type="transmembrane region" description="Helical" evidence="4">
    <location>
        <begin position="381"/>
        <end position="403"/>
    </location>
</feature>
<dbReference type="Pfam" id="PF00361">
    <property type="entry name" value="Proton_antipo_M"/>
    <property type="match status" value="1"/>
</dbReference>
<dbReference type="OrthoDB" id="238919at2"/>
<feature type="transmembrane region" description="Helical" evidence="4">
    <location>
        <begin position="247"/>
        <end position="269"/>
    </location>
</feature>
<feature type="transmembrane region" description="Helical" evidence="4">
    <location>
        <begin position="276"/>
        <end position="300"/>
    </location>
</feature>
<feature type="transmembrane region" description="Helical" evidence="4">
    <location>
        <begin position="132"/>
        <end position="151"/>
    </location>
</feature>
<dbReference type="GO" id="GO:0042773">
    <property type="term" value="P:ATP synthesis coupled electron transport"/>
    <property type="evidence" value="ECO:0007669"/>
    <property type="project" value="InterPro"/>
</dbReference>
<dbReference type="InterPro" id="IPR003918">
    <property type="entry name" value="NADH_UbQ_OxRdtase"/>
</dbReference>
<evidence type="ECO:0000256" key="4">
    <source>
        <dbReference type="SAM" id="Phobius"/>
    </source>
</evidence>
<evidence type="ECO:0000313" key="6">
    <source>
        <dbReference type="EMBL" id="QDU90248.1"/>
    </source>
</evidence>
<dbReference type="KEGG" id="pnd:Pla175_36500"/>
<feature type="transmembrane region" description="Helical" evidence="4">
    <location>
        <begin position="110"/>
        <end position="126"/>
    </location>
</feature>
<feature type="transmembrane region" description="Helical" evidence="4">
    <location>
        <begin position="345"/>
        <end position="369"/>
    </location>
</feature>
<keyword evidence="4" id="KW-0472">Membrane</keyword>
<accession>A0A518DFL2</accession>
<dbReference type="InterPro" id="IPR001750">
    <property type="entry name" value="ND/Mrp_TM"/>
</dbReference>
<dbReference type="GO" id="GO:0048039">
    <property type="term" value="F:ubiquinone binding"/>
    <property type="evidence" value="ECO:0007669"/>
    <property type="project" value="TreeGrafter"/>
</dbReference>
<organism evidence="6 7">
    <name type="scientific">Pirellulimonas nuda</name>
    <dbReference type="NCBI Taxonomy" id="2528009"/>
    <lineage>
        <taxon>Bacteria</taxon>
        <taxon>Pseudomonadati</taxon>
        <taxon>Planctomycetota</taxon>
        <taxon>Planctomycetia</taxon>
        <taxon>Pirellulales</taxon>
        <taxon>Lacipirellulaceae</taxon>
        <taxon>Pirellulimonas</taxon>
    </lineage>
</organism>
<comment type="subcellular location">
    <subcellularLocation>
        <location evidence="1">Endomembrane system</location>
        <topology evidence="1">Multi-pass membrane protein</topology>
    </subcellularLocation>
    <subcellularLocation>
        <location evidence="2">Membrane</location>
        <topology evidence="2">Multi-pass membrane protein</topology>
    </subcellularLocation>
</comment>
<dbReference type="PANTHER" id="PTHR43507:SF1">
    <property type="entry name" value="NADH-UBIQUINONE OXIDOREDUCTASE CHAIN 4"/>
    <property type="match status" value="1"/>
</dbReference>
<evidence type="ECO:0000256" key="3">
    <source>
        <dbReference type="SAM" id="MobiDB-lite"/>
    </source>
</evidence>
<feature type="transmembrane region" description="Helical" evidence="4">
    <location>
        <begin position="6"/>
        <end position="24"/>
    </location>
</feature>
<feature type="transmembrane region" description="Helical" evidence="4">
    <location>
        <begin position="223"/>
        <end position="241"/>
    </location>
</feature>
<dbReference type="EMBL" id="CP036291">
    <property type="protein sequence ID" value="QDU90248.1"/>
    <property type="molecule type" value="Genomic_DNA"/>
</dbReference>
<evidence type="ECO:0000256" key="1">
    <source>
        <dbReference type="ARBA" id="ARBA00004127"/>
    </source>
</evidence>
<dbReference type="RefSeq" id="WP_145288345.1">
    <property type="nucleotide sequence ID" value="NZ_CP036291.1"/>
</dbReference>
<proteinExistence type="predicted"/>
<feature type="transmembrane region" description="Helical" evidence="4">
    <location>
        <begin position="424"/>
        <end position="441"/>
    </location>
</feature>
<feature type="domain" description="NADH:quinone oxidoreductase/Mrp antiporter transmembrane" evidence="5">
    <location>
        <begin position="186"/>
        <end position="391"/>
    </location>
</feature>
<evidence type="ECO:0000259" key="5">
    <source>
        <dbReference type="Pfam" id="PF00361"/>
    </source>
</evidence>
<protein>
    <submittedName>
        <fullName evidence="6">NADH-quinone oxidoreductase subunit M</fullName>
        <ecNumber evidence="6">1.6.5.11</ecNumber>
    </submittedName>
</protein>
<dbReference type="EC" id="1.6.5.11" evidence="6"/>
<name>A0A518DFL2_9BACT</name>
<feature type="transmembrane region" description="Helical" evidence="4">
    <location>
        <begin position="83"/>
        <end position="103"/>
    </location>
</feature>
<keyword evidence="6" id="KW-0560">Oxidoreductase</keyword>
<dbReference type="PANTHER" id="PTHR43507">
    <property type="entry name" value="NADH-UBIQUINONE OXIDOREDUCTASE CHAIN 4"/>
    <property type="match status" value="1"/>
</dbReference>
<feature type="transmembrane region" description="Helical" evidence="4">
    <location>
        <begin position="189"/>
        <end position="211"/>
    </location>
</feature>
<dbReference type="GO" id="GO:0003954">
    <property type="term" value="F:NADH dehydrogenase activity"/>
    <property type="evidence" value="ECO:0007669"/>
    <property type="project" value="TreeGrafter"/>
</dbReference>
<dbReference type="GO" id="GO:0008137">
    <property type="term" value="F:NADH dehydrogenase (ubiquinone) activity"/>
    <property type="evidence" value="ECO:0007669"/>
    <property type="project" value="InterPro"/>
</dbReference>
<feature type="transmembrane region" description="Helical" evidence="4">
    <location>
        <begin position="306"/>
        <end position="324"/>
    </location>
</feature>
<dbReference type="GO" id="GO:0012505">
    <property type="term" value="C:endomembrane system"/>
    <property type="evidence" value="ECO:0007669"/>
    <property type="project" value="UniProtKB-SubCell"/>
</dbReference>
<keyword evidence="2 4" id="KW-0812">Transmembrane</keyword>
<reference evidence="6 7" key="1">
    <citation type="submission" date="2019-02" db="EMBL/GenBank/DDBJ databases">
        <title>Deep-cultivation of Planctomycetes and their phenomic and genomic characterization uncovers novel biology.</title>
        <authorList>
            <person name="Wiegand S."/>
            <person name="Jogler M."/>
            <person name="Boedeker C."/>
            <person name="Pinto D."/>
            <person name="Vollmers J."/>
            <person name="Rivas-Marin E."/>
            <person name="Kohn T."/>
            <person name="Peeters S.H."/>
            <person name="Heuer A."/>
            <person name="Rast P."/>
            <person name="Oberbeckmann S."/>
            <person name="Bunk B."/>
            <person name="Jeske O."/>
            <person name="Meyerdierks A."/>
            <person name="Storesund J.E."/>
            <person name="Kallscheuer N."/>
            <person name="Luecker S."/>
            <person name="Lage O.M."/>
            <person name="Pohl T."/>
            <person name="Merkel B.J."/>
            <person name="Hornburger P."/>
            <person name="Mueller R.-W."/>
            <person name="Bruemmer F."/>
            <person name="Labrenz M."/>
            <person name="Spormann A.M."/>
            <person name="Op den Camp H."/>
            <person name="Overmann J."/>
            <person name="Amann R."/>
            <person name="Jetten M.S.M."/>
            <person name="Mascher T."/>
            <person name="Medema M.H."/>
            <person name="Devos D.P."/>
            <person name="Kaster A.-K."/>
            <person name="Ovreas L."/>
            <person name="Rohde M."/>
            <person name="Galperin M.Y."/>
            <person name="Jogler C."/>
        </authorList>
    </citation>
    <scope>NUCLEOTIDE SEQUENCE [LARGE SCALE GENOMIC DNA]</scope>
    <source>
        <strain evidence="6 7">Pla175</strain>
    </source>
</reference>
<gene>
    <name evidence="6" type="primary">nuoM_1</name>
    <name evidence="6" type="ORF">Pla175_36500</name>
</gene>
<feature type="region of interest" description="Disordered" evidence="3">
    <location>
        <begin position="465"/>
        <end position="492"/>
    </location>
</feature>
<dbReference type="GO" id="GO:0015990">
    <property type="term" value="P:electron transport coupled proton transport"/>
    <property type="evidence" value="ECO:0007669"/>
    <property type="project" value="TreeGrafter"/>
</dbReference>
<dbReference type="AlphaFoldDB" id="A0A518DFL2"/>
<keyword evidence="7" id="KW-1185">Reference proteome</keyword>
<evidence type="ECO:0000313" key="7">
    <source>
        <dbReference type="Proteomes" id="UP000317429"/>
    </source>
</evidence>
<evidence type="ECO:0000256" key="2">
    <source>
        <dbReference type="RuleBase" id="RU000320"/>
    </source>
</evidence>
<feature type="transmembrane region" description="Helical" evidence="4">
    <location>
        <begin position="158"/>
        <end position="177"/>
    </location>
</feature>
<dbReference type="Proteomes" id="UP000317429">
    <property type="component" value="Chromosome"/>
</dbReference>
<sequence>MTTLHLPWLELAVLAPLLGAVLAARRVDVDWARKISLAASGAALLCVTAAWIDLVWVHAFAAHDGYDLLATVFGADPLVIDELSGPLLPLAALQFFLTILATLRTKAARFSFTWTLIAEAIVLATLSCRTPWMLVSLMTLAVVPPWVELVRRGASPRVFLIHMALFAALLVAGQTLVGASSGQGTLRWLGAGLIAAAVLVRSGVAPLHCWMADLFDRASFGTALLFVTPLTGAYVALRLLLPVAPGWLLGAVELASLATALYASGMTLVQTDARRFFSFLLLSNASLVLVGLEIATPIGLTGGLCVWLSVGLALTGFGITLRCVEARKGRMALDRFHGLYQASPTLAGFFLLTGLASIGFPGTIGFIAMELLVDGAVSSTPLIGAAVVLVAALNGLAVMHAYFRIFTGCEHTGTIDLRIRPAERVAVLILSALMIGGGIFPQAGVASRRHAVGALLRQRARFEAPAPHASNHGPNHGPVSAAVSGGSFPGAS</sequence>
<keyword evidence="4" id="KW-1133">Transmembrane helix</keyword>